<comment type="similarity">
    <text evidence="2 9">Belongs to the peptidase M3 family.</text>
</comment>
<keyword evidence="10" id="KW-0175">Coiled coil</keyword>
<dbReference type="Gene3D" id="1.20.1050.40">
    <property type="entry name" value="Endopeptidase. Chain P, domain 1"/>
    <property type="match status" value="1"/>
</dbReference>
<dbReference type="InterPro" id="IPR024077">
    <property type="entry name" value="Neurolysin/TOP_dom2"/>
</dbReference>
<dbReference type="GO" id="GO:0046872">
    <property type="term" value="F:metal ion binding"/>
    <property type="evidence" value="ECO:0007669"/>
    <property type="project" value="UniProtKB-UniRule"/>
</dbReference>
<evidence type="ECO:0000256" key="3">
    <source>
        <dbReference type="ARBA" id="ARBA00022490"/>
    </source>
</evidence>
<comment type="cofactor">
    <cofactor evidence="9">
        <name>Zn(2+)</name>
        <dbReference type="ChEBI" id="CHEBI:29105"/>
    </cofactor>
    <text evidence="9">Binds 1 zinc ion.</text>
</comment>
<keyword evidence="7 9" id="KW-0862">Zinc</keyword>
<evidence type="ECO:0000256" key="9">
    <source>
        <dbReference type="RuleBase" id="RU003435"/>
    </source>
</evidence>
<dbReference type="FunFam" id="3.40.390.10:FF:000006">
    <property type="entry name" value="Thimet oligopeptidase 1"/>
    <property type="match status" value="1"/>
</dbReference>
<reference evidence="12" key="1">
    <citation type="submission" date="2012-12" db="EMBL/GenBank/DDBJ databases">
        <title>Identification and characterization of a phenylalanine ammonia-lyase gene family in Isatis indigotica Fort.</title>
        <authorList>
            <person name="Liu Q."/>
            <person name="Chen J."/>
            <person name="Zhou X."/>
            <person name="Di P."/>
            <person name="Xiao Y."/>
            <person name="Xuan H."/>
            <person name="Zhang L."/>
            <person name="Chen W."/>
        </authorList>
    </citation>
    <scope>NUCLEOTIDE SEQUENCE</scope>
    <source>
        <tissue evidence="12">Salivary gland</tissue>
    </source>
</reference>
<keyword evidence="6 9" id="KW-0378">Hydrolase</keyword>
<dbReference type="GO" id="GO:0006508">
    <property type="term" value="P:proteolysis"/>
    <property type="evidence" value="ECO:0007669"/>
    <property type="project" value="UniProtKB-KW"/>
</dbReference>
<evidence type="ECO:0000313" key="12">
    <source>
        <dbReference type="EMBL" id="JAA67513.1"/>
    </source>
</evidence>
<keyword evidence="5 9" id="KW-0479">Metal-binding</keyword>
<dbReference type="EMBL" id="GADI01006295">
    <property type="protein sequence ID" value="JAA67513.1"/>
    <property type="molecule type" value="mRNA"/>
</dbReference>
<name>A0A0K8R9F9_IXORI</name>
<dbReference type="Gene3D" id="3.40.390.10">
    <property type="entry name" value="Collagenase (Catalytic Domain)"/>
    <property type="match status" value="1"/>
</dbReference>
<evidence type="ECO:0000256" key="6">
    <source>
        <dbReference type="ARBA" id="ARBA00022801"/>
    </source>
</evidence>
<dbReference type="GO" id="GO:0005758">
    <property type="term" value="C:mitochondrial intermembrane space"/>
    <property type="evidence" value="ECO:0007669"/>
    <property type="project" value="TreeGrafter"/>
</dbReference>
<dbReference type="FunFam" id="1.20.1050.40:FF:000001">
    <property type="entry name" value="Thimet oligopeptidase 1"/>
    <property type="match status" value="1"/>
</dbReference>
<dbReference type="FunFam" id="1.10.1370.10:FF:000014">
    <property type="entry name" value="Thimet oligopeptidase 1"/>
    <property type="match status" value="1"/>
</dbReference>
<proteinExistence type="evidence at transcript level"/>
<evidence type="ECO:0000256" key="4">
    <source>
        <dbReference type="ARBA" id="ARBA00022670"/>
    </source>
</evidence>
<feature type="domain" description="Peptidase M3A/M3B catalytic" evidence="11">
    <location>
        <begin position="281"/>
        <end position="729"/>
    </location>
</feature>
<accession>A0A0K8R9F9</accession>
<dbReference type="PANTHER" id="PTHR11804:SF84">
    <property type="entry name" value="SACCHAROLYSIN"/>
    <property type="match status" value="1"/>
</dbReference>
<evidence type="ECO:0000256" key="1">
    <source>
        <dbReference type="ARBA" id="ARBA00004496"/>
    </source>
</evidence>
<dbReference type="GO" id="GO:0006518">
    <property type="term" value="P:peptide metabolic process"/>
    <property type="evidence" value="ECO:0007669"/>
    <property type="project" value="TreeGrafter"/>
</dbReference>
<comment type="subcellular location">
    <subcellularLocation>
        <location evidence="1">Cytoplasm</location>
    </subcellularLocation>
</comment>
<keyword evidence="8 9" id="KW-0482">Metalloprotease</keyword>
<sequence length="737" mass="84261">MFKTVWIPTTLLRLRRRSTVVLKAVCAPKYLLPAPALSVSSYVRRSFCSAISVTLPSAKRTATMEPNKTTAPGILRAWDYDLEPKELLARATRLIEDCRALCDKIGALEGDQITFDNVLGELAEVERLSTNEKLYLELAMYVSTNKELRDASSEASRMLDEFEVECGMRPDIFEKLQALEKMDTSSLSAEMKRFLEKLIRLRKRDGLHLSPEVQKQVKDLKNEINELSLKFSKAINEENAVLEFTEEELKGLPEEFVKNLDTAESGKRRVTLKYPHVIPIMKMAVNAETRRRVNFAFDNRCVEENTPLLEKAISLKHKKAKLLDYETHADFITEILMARNSGNVRRFLTELAEKLQPLWQKEKQLLLQYKKEECESQGIPFDGKLNAWDVSYYKNLVEERVYKVDQEKLRAFFPLDVVTKGLLGIYEMLLGLKFDKVENVKLWHPEAELFKVTDVASQELLGYFLMDLFPREGKYSHFCNIPMQPGCRTADGSRQLAVVGVLCNFPKPTADKPSLLTHNEVTTFFHEFGHTMHHICSRADLVEFGGTRVERDFLECPSQMLENWCWDLEALRLMSGHYSTGEPIPEDLAEKLMASRLANVAQFNLRQVSLALFDLELHSRPEADTRKVFREIQESLLGYPPQEGTNFAASFGHLMGGYDAQYYGYLWSEVYSMDMFDTRFKKEGILNPKTGMDYREKILCPGGSLDGEVMLRNFLGREPSTEAFLISKGLSTAVPAS</sequence>
<keyword evidence="4 9" id="KW-0645">Protease</keyword>
<evidence type="ECO:0000256" key="5">
    <source>
        <dbReference type="ARBA" id="ARBA00022723"/>
    </source>
</evidence>
<evidence type="ECO:0000256" key="8">
    <source>
        <dbReference type="ARBA" id="ARBA00023049"/>
    </source>
</evidence>
<evidence type="ECO:0000256" key="2">
    <source>
        <dbReference type="ARBA" id="ARBA00006040"/>
    </source>
</evidence>
<dbReference type="InterPro" id="IPR001567">
    <property type="entry name" value="Pept_M3A_M3B_dom"/>
</dbReference>
<organism evidence="12">
    <name type="scientific">Ixodes ricinus</name>
    <name type="common">Common tick</name>
    <name type="synonym">Acarus ricinus</name>
    <dbReference type="NCBI Taxonomy" id="34613"/>
    <lineage>
        <taxon>Eukaryota</taxon>
        <taxon>Metazoa</taxon>
        <taxon>Ecdysozoa</taxon>
        <taxon>Arthropoda</taxon>
        <taxon>Chelicerata</taxon>
        <taxon>Arachnida</taxon>
        <taxon>Acari</taxon>
        <taxon>Parasitiformes</taxon>
        <taxon>Ixodida</taxon>
        <taxon>Ixodoidea</taxon>
        <taxon>Ixodidae</taxon>
        <taxon>Ixodinae</taxon>
        <taxon>Ixodes</taxon>
    </lineage>
</organism>
<protein>
    <recommendedName>
        <fullName evidence="11">Peptidase M3A/M3B catalytic domain-containing protein</fullName>
    </recommendedName>
</protein>
<dbReference type="InterPro" id="IPR024080">
    <property type="entry name" value="Neurolysin/TOP_N"/>
</dbReference>
<feature type="coiled-coil region" evidence="10">
    <location>
        <begin position="210"/>
        <end position="237"/>
    </location>
</feature>
<dbReference type="CDD" id="cd06455">
    <property type="entry name" value="M3A_TOP"/>
    <property type="match status" value="1"/>
</dbReference>
<dbReference type="InterPro" id="IPR024079">
    <property type="entry name" value="MetalloPept_cat_dom_sf"/>
</dbReference>
<evidence type="ECO:0000256" key="7">
    <source>
        <dbReference type="ARBA" id="ARBA00022833"/>
    </source>
</evidence>
<dbReference type="Gene3D" id="1.10.1370.10">
    <property type="entry name" value="Neurolysin, domain 3"/>
    <property type="match status" value="1"/>
</dbReference>
<dbReference type="Pfam" id="PF01432">
    <property type="entry name" value="Peptidase_M3"/>
    <property type="match status" value="1"/>
</dbReference>
<dbReference type="SUPFAM" id="SSF55486">
    <property type="entry name" value="Metalloproteases ('zincins'), catalytic domain"/>
    <property type="match status" value="1"/>
</dbReference>
<dbReference type="PANTHER" id="PTHR11804">
    <property type="entry name" value="PROTEASE M3 THIMET OLIGOPEPTIDASE-RELATED"/>
    <property type="match status" value="1"/>
</dbReference>
<evidence type="ECO:0000259" key="11">
    <source>
        <dbReference type="Pfam" id="PF01432"/>
    </source>
</evidence>
<dbReference type="AlphaFoldDB" id="A0A0K8R9F9"/>
<keyword evidence="3" id="KW-0963">Cytoplasm</keyword>
<dbReference type="InterPro" id="IPR045090">
    <property type="entry name" value="Pept_M3A_M3B"/>
</dbReference>
<dbReference type="GO" id="GO:0004222">
    <property type="term" value="F:metalloendopeptidase activity"/>
    <property type="evidence" value="ECO:0007669"/>
    <property type="project" value="InterPro"/>
</dbReference>
<evidence type="ECO:0000256" key="10">
    <source>
        <dbReference type="SAM" id="Coils"/>
    </source>
</evidence>